<dbReference type="Proteomes" id="UP000030466">
    <property type="component" value="Unassembled WGS sequence"/>
</dbReference>
<evidence type="ECO:0000313" key="3">
    <source>
        <dbReference type="Proteomes" id="UP000030466"/>
    </source>
</evidence>
<dbReference type="AlphaFoldDB" id="A0A0A6VQ50"/>
<keyword evidence="1" id="KW-0812">Transmembrane</keyword>
<name>A0A0A6VQ50_KOCRO</name>
<sequence>MLVLGLGALPLVQGLARHLGLSALMGASAAAALLVVLVTVAWVAVVGWGRVPRPVATLTLAGLTAGIYTIVLSAVFSPLITGTLQGPLAFPIAIVPVLLVPTVWGLVAGLLALALQHLRGAPR</sequence>
<organism evidence="2 3">
    <name type="scientific">Kocuria rosea subsp. polaris</name>
    <dbReference type="NCBI Taxonomy" id="136273"/>
    <lineage>
        <taxon>Bacteria</taxon>
        <taxon>Bacillati</taxon>
        <taxon>Actinomycetota</taxon>
        <taxon>Actinomycetes</taxon>
        <taxon>Micrococcales</taxon>
        <taxon>Micrococcaceae</taxon>
        <taxon>Kocuria</taxon>
    </lineage>
</organism>
<feature type="transmembrane region" description="Helical" evidence="1">
    <location>
        <begin position="26"/>
        <end position="48"/>
    </location>
</feature>
<keyword evidence="3" id="KW-1185">Reference proteome</keyword>
<proteinExistence type="predicted"/>
<protein>
    <submittedName>
        <fullName evidence="2">Uncharacterized protein</fullName>
    </submittedName>
</protein>
<keyword evidence="1" id="KW-1133">Transmembrane helix</keyword>
<feature type="transmembrane region" description="Helical" evidence="1">
    <location>
        <begin position="88"/>
        <end position="115"/>
    </location>
</feature>
<comment type="caution">
    <text evidence="2">The sequence shown here is derived from an EMBL/GenBank/DDBJ whole genome shotgun (WGS) entry which is preliminary data.</text>
</comment>
<gene>
    <name evidence="2" type="ORF">GY22_14635</name>
</gene>
<accession>A0A0A6VQ50</accession>
<reference evidence="2 3" key="1">
    <citation type="journal article" date="2003" name="Int. J. Syst. Evol. Microbiol.">
        <title>Kocuria polaris sp. nov., an orange-pigmented psychrophilic bacterium isolated from an Antarctic cyanobacterial mat sample.</title>
        <authorList>
            <person name="Reddy G.S."/>
            <person name="Prakash J.S."/>
            <person name="Prabahar V."/>
            <person name="Matsumoto G.I."/>
            <person name="Stackebrandt E."/>
            <person name="Shivaji S."/>
        </authorList>
    </citation>
    <scope>NUCLEOTIDE SEQUENCE [LARGE SCALE GENOMIC DNA]</scope>
    <source>
        <strain evidence="2 3">CMS 76or</strain>
    </source>
</reference>
<dbReference type="EMBL" id="JSUH01000015">
    <property type="protein sequence ID" value="KHD96538.1"/>
    <property type="molecule type" value="Genomic_DNA"/>
</dbReference>
<evidence type="ECO:0000256" key="1">
    <source>
        <dbReference type="SAM" id="Phobius"/>
    </source>
</evidence>
<feature type="transmembrane region" description="Helical" evidence="1">
    <location>
        <begin position="55"/>
        <end position="76"/>
    </location>
</feature>
<keyword evidence="1" id="KW-0472">Membrane</keyword>
<evidence type="ECO:0000313" key="2">
    <source>
        <dbReference type="EMBL" id="KHD96538.1"/>
    </source>
</evidence>